<reference evidence="6" key="1">
    <citation type="submission" date="2022-06" db="EMBL/GenBank/DDBJ databases">
        <title>Aeoliella straminimaris, a novel planctomycete from sediments.</title>
        <authorList>
            <person name="Vitorino I.R."/>
            <person name="Lage O.M."/>
        </authorList>
    </citation>
    <scope>NUCLEOTIDE SEQUENCE</scope>
    <source>
        <strain evidence="6">ICT_H6.2</strain>
    </source>
</reference>
<dbReference type="EMBL" id="JAMXLR010000036">
    <property type="protein sequence ID" value="MCO6044336.1"/>
    <property type="molecule type" value="Genomic_DNA"/>
</dbReference>
<evidence type="ECO:0000313" key="7">
    <source>
        <dbReference type="Proteomes" id="UP001155241"/>
    </source>
</evidence>
<feature type="region of interest" description="Disordered" evidence="3">
    <location>
        <begin position="443"/>
        <end position="465"/>
    </location>
</feature>
<dbReference type="RefSeq" id="WP_252852438.1">
    <property type="nucleotide sequence ID" value="NZ_JAMXLR010000036.1"/>
</dbReference>
<dbReference type="PANTHER" id="PTHR42693:SF53">
    <property type="entry name" value="ENDO-4-O-SULFATASE"/>
    <property type="match status" value="1"/>
</dbReference>
<dbReference type="InterPro" id="IPR000917">
    <property type="entry name" value="Sulfatase_N"/>
</dbReference>
<dbReference type="GO" id="GO:0004065">
    <property type="term" value="F:arylsulfatase activity"/>
    <property type="evidence" value="ECO:0007669"/>
    <property type="project" value="TreeGrafter"/>
</dbReference>
<feature type="signal peptide" evidence="4">
    <location>
        <begin position="1"/>
        <end position="23"/>
    </location>
</feature>
<keyword evidence="7" id="KW-1185">Reference proteome</keyword>
<evidence type="ECO:0000259" key="5">
    <source>
        <dbReference type="Pfam" id="PF00884"/>
    </source>
</evidence>
<dbReference type="Gene3D" id="3.40.720.10">
    <property type="entry name" value="Alkaline Phosphatase, subunit A"/>
    <property type="match status" value="1"/>
</dbReference>
<accession>A0A9X2JG38</accession>
<feature type="domain" description="Sulfatase N-terminal" evidence="5">
    <location>
        <begin position="28"/>
        <end position="344"/>
    </location>
</feature>
<evidence type="ECO:0000256" key="2">
    <source>
        <dbReference type="ARBA" id="ARBA00022801"/>
    </source>
</evidence>
<evidence type="ECO:0000256" key="1">
    <source>
        <dbReference type="ARBA" id="ARBA00008779"/>
    </source>
</evidence>
<name>A0A9X2JG38_9BACT</name>
<feature type="chain" id="PRO_5040855670" evidence="4">
    <location>
        <begin position="24"/>
        <end position="465"/>
    </location>
</feature>
<keyword evidence="2 6" id="KW-0378">Hydrolase</keyword>
<keyword evidence="4" id="KW-0732">Signal</keyword>
<proteinExistence type="inferred from homology"/>
<dbReference type="Gene3D" id="3.30.1120.10">
    <property type="match status" value="1"/>
</dbReference>
<dbReference type="InterPro" id="IPR017850">
    <property type="entry name" value="Alkaline_phosphatase_core_sf"/>
</dbReference>
<sequence>MIRLHSIGLALLLLLIASGSGFAEDTRPNILLVMVDDLGPADLGCYGSEVIQTPRLDEFANQGLKFNQAYAGCTVCAPTRSVLMTGVHMGRTSVRLNTGGVPLADSDVTIPEILRQVGYATGGFGKWGIGDIGTSGAAEKQGFDEFFGYYHQIHAHNYWPEYLIHNGQKVANEPRQRGTAVGYSHYQTVQRTKQFISDSVSAGKPFFCYAPWCPPHGDYLLPKEDPACRFYQDKPWSQKVKNLAAMVTMIDREFGELLDLLDELNVADNTVVIFSSDNGGSEMADAIKHLNPGGPHRGHKRSMYEGGIRTPFMVRWPGVTKPGTETDFVVSHQDVLPTLAAIAGADEFVPDEVTGLSFAELLAGNTPDQLHDYHYWEWELWNWGTNQPATNGRMQALRQNEWKIVRHRDNQPWELYRPQEDPGERINLADQYPERVQTMQKLAEQARVPMRPQSEPELPPGKKFR</sequence>
<dbReference type="PANTHER" id="PTHR42693">
    <property type="entry name" value="ARYLSULFATASE FAMILY MEMBER"/>
    <property type="match status" value="1"/>
</dbReference>
<dbReference type="AlphaFoldDB" id="A0A9X2JG38"/>
<organism evidence="6 7">
    <name type="scientific">Aeoliella straminimaris</name>
    <dbReference type="NCBI Taxonomy" id="2954799"/>
    <lineage>
        <taxon>Bacteria</taxon>
        <taxon>Pseudomonadati</taxon>
        <taxon>Planctomycetota</taxon>
        <taxon>Planctomycetia</taxon>
        <taxon>Pirellulales</taxon>
        <taxon>Lacipirellulaceae</taxon>
        <taxon>Aeoliella</taxon>
    </lineage>
</organism>
<evidence type="ECO:0000313" key="6">
    <source>
        <dbReference type="EMBL" id="MCO6044336.1"/>
    </source>
</evidence>
<comment type="similarity">
    <text evidence="1">Belongs to the sulfatase family.</text>
</comment>
<protein>
    <submittedName>
        <fullName evidence="6">Sulfatase-like hydrolase/transferase</fullName>
    </submittedName>
</protein>
<dbReference type="InterPro" id="IPR050738">
    <property type="entry name" value="Sulfatase"/>
</dbReference>
<gene>
    <name evidence="6" type="ORF">NG895_10500</name>
</gene>
<dbReference type="Pfam" id="PF00884">
    <property type="entry name" value="Sulfatase"/>
    <property type="match status" value="1"/>
</dbReference>
<evidence type="ECO:0000256" key="4">
    <source>
        <dbReference type="SAM" id="SignalP"/>
    </source>
</evidence>
<dbReference type="SUPFAM" id="SSF53649">
    <property type="entry name" value="Alkaline phosphatase-like"/>
    <property type="match status" value="1"/>
</dbReference>
<dbReference type="Proteomes" id="UP001155241">
    <property type="component" value="Unassembled WGS sequence"/>
</dbReference>
<evidence type="ECO:0000256" key="3">
    <source>
        <dbReference type="SAM" id="MobiDB-lite"/>
    </source>
</evidence>
<comment type="caution">
    <text evidence="6">The sequence shown here is derived from an EMBL/GenBank/DDBJ whole genome shotgun (WGS) entry which is preliminary data.</text>
</comment>